<comment type="caution">
    <text evidence="1">The sequence shown here is derived from an EMBL/GenBank/DDBJ whole genome shotgun (WGS) entry which is preliminary data.</text>
</comment>
<evidence type="ECO:0000313" key="1">
    <source>
        <dbReference type="EMBL" id="MCX2699268.1"/>
    </source>
</evidence>
<evidence type="ECO:0000313" key="2">
    <source>
        <dbReference type="Proteomes" id="UP001301216"/>
    </source>
</evidence>
<sequence>MAKNDLKLFAGGSSANVMTQAEYEAFVSLINGFSTGVAQSKQLNKVWRQASFVAAMIGLFTGKNSNEDVLDDGDVDSFEAKFSRAMQAFIAAQTAIGSFWQPVISMTITAPPTTPAFGDSYVIPTGATGVWAGKSQSIAVWMGSEWRIFSAKNGHGISLPDGRIFERVGGSYIEKPALDVQSGKWNYAAATGSANALVVNLDPVPQSTPTGMKIRVLVATTNTGAATIAVNGAAAVAIRYADGSDLFPGELVAGRTVDLIRQPNGIWAVLTPTEGFLRLTTKGARDSQINVPLASDIGTSATICAQVTITGATYIEATGAGSIVNIGGTLGDTVLYMDIFDVAANATIITGPQAAASSVNNEKAAVYNRVIGRGFDKSKTYRVRVLASKASNFGQVNIANVNIFAMHD</sequence>
<proteinExistence type="predicted"/>
<dbReference type="RefSeq" id="WP_265986994.1">
    <property type="nucleotide sequence ID" value="NZ_JAPHAV010000023.1"/>
</dbReference>
<dbReference type="Pfam" id="PF10983">
    <property type="entry name" value="DUF2793"/>
    <property type="match status" value="1"/>
</dbReference>
<keyword evidence="2" id="KW-1185">Reference proteome</keyword>
<accession>A0ABT3QUF5</accession>
<dbReference type="InterPro" id="IPR021251">
    <property type="entry name" value="DUF2793"/>
</dbReference>
<name>A0ABT3QUF5_9HYPH</name>
<reference evidence="1 2" key="1">
    <citation type="submission" date="2022-11" db="EMBL/GenBank/DDBJ databases">
        <title>Brucella sp. YY2X, whole genome shotgun sequencing project.</title>
        <authorList>
            <person name="Yang Y."/>
        </authorList>
    </citation>
    <scope>NUCLEOTIDE SEQUENCE [LARGE SCALE GENOMIC DNA]</scope>
    <source>
        <strain evidence="1 2">YY2X</strain>
    </source>
</reference>
<dbReference type="Proteomes" id="UP001301216">
    <property type="component" value="Unassembled WGS sequence"/>
</dbReference>
<dbReference type="EMBL" id="JAPHAV010000023">
    <property type="protein sequence ID" value="MCX2699268.1"/>
    <property type="molecule type" value="Genomic_DNA"/>
</dbReference>
<protein>
    <submittedName>
        <fullName evidence="1">DUF2793 domain-containing protein</fullName>
    </submittedName>
</protein>
<organism evidence="1 2">
    <name type="scientific">Ochrobactrum chromiisoli</name>
    <dbReference type="NCBI Taxonomy" id="2993941"/>
    <lineage>
        <taxon>Bacteria</taxon>
        <taxon>Pseudomonadati</taxon>
        <taxon>Pseudomonadota</taxon>
        <taxon>Alphaproteobacteria</taxon>
        <taxon>Hyphomicrobiales</taxon>
        <taxon>Brucellaceae</taxon>
        <taxon>Brucella/Ochrobactrum group</taxon>
        <taxon>Ochrobactrum</taxon>
    </lineage>
</organism>
<gene>
    <name evidence="1" type="ORF">OPR82_21420</name>
</gene>